<dbReference type="AlphaFoldDB" id="A0A7T7KMN7"/>
<dbReference type="RefSeq" id="WP_200337487.1">
    <property type="nucleotide sequence ID" value="NZ_CP066786.1"/>
</dbReference>
<organism evidence="1 2">
    <name type="scientific">Martelella lutilitoris</name>
    <dbReference type="NCBI Taxonomy" id="2583532"/>
    <lineage>
        <taxon>Bacteria</taxon>
        <taxon>Pseudomonadati</taxon>
        <taxon>Pseudomonadota</taxon>
        <taxon>Alphaproteobacteria</taxon>
        <taxon>Hyphomicrobiales</taxon>
        <taxon>Aurantimonadaceae</taxon>
        <taxon>Martelella</taxon>
    </lineage>
</organism>
<dbReference type="KEGG" id="mlut:JET14_07605"/>
<proteinExistence type="predicted"/>
<dbReference type="EMBL" id="CP066786">
    <property type="protein sequence ID" value="QQM32016.1"/>
    <property type="molecule type" value="Genomic_DNA"/>
</dbReference>
<evidence type="ECO:0000313" key="2">
    <source>
        <dbReference type="Proteomes" id="UP000596083"/>
    </source>
</evidence>
<dbReference type="SUPFAM" id="SSF48150">
    <property type="entry name" value="DNA-glycosylase"/>
    <property type="match status" value="1"/>
</dbReference>
<reference evidence="1 2" key="1">
    <citation type="submission" date="2020-12" db="EMBL/GenBank/DDBJ databases">
        <authorList>
            <person name="Zheng R.K."/>
            <person name="Sun C.M."/>
        </authorList>
    </citation>
    <scope>NUCLEOTIDE SEQUENCE [LARGE SCALE GENOMIC DNA]</scope>
    <source>
        <strain evidence="1 2">ZRK001</strain>
    </source>
</reference>
<dbReference type="InterPro" id="IPR011257">
    <property type="entry name" value="DNA_glycosylase"/>
</dbReference>
<dbReference type="GO" id="GO:0006281">
    <property type="term" value="P:DNA repair"/>
    <property type="evidence" value="ECO:0007669"/>
    <property type="project" value="InterPro"/>
</dbReference>
<accession>A0A7T7KMN7</accession>
<dbReference type="Proteomes" id="UP000596083">
    <property type="component" value="Chromosome"/>
</dbReference>
<dbReference type="Gene3D" id="1.10.340.30">
    <property type="entry name" value="Hypothetical protein, domain 2"/>
    <property type="match status" value="1"/>
</dbReference>
<evidence type="ECO:0000313" key="1">
    <source>
        <dbReference type="EMBL" id="QQM32016.1"/>
    </source>
</evidence>
<protein>
    <recommendedName>
        <fullName evidence="3">Endonuclease</fullName>
    </recommendedName>
</protein>
<name>A0A7T7KMN7_9HYPH</name>
<evidence type="ECO:0008006" key="3">
    <source>
        <dbReference type="Google" id="ProtNLM"/>
    </source>
</evidence>
<sequence>MTARASETAIVKAVLDRYPRSYAQMLGIDLGKNTPAPLFQWLVCALLMSARISADKAQEAAKALFDAGWTTPDKMAATSWEERVKVLNENGYARYDESTARYLVDTLDLLDKNYGGDLRRLRDDAGRSPSEERKRLKDFKGIGETGADIFFREVQRAWEEHYPFCDARAAKAAESLGLPADGESLAELAGGRQALPRLLTGLVRTDLDKAKDDILMAAA</sequence>
<gene>
    <name evidence="1" type="ORF">JET14_07605</name>
</gene>
<dbReference type="GO" id="GO:0003824">
    <property type="term" value="F:catalytic activity"/>
    <property type="evidence" value="ECO:0007669"/>
    <property type="project" value="InterPro"/>
</dbReference>